<dbReference type="EMBL" id="NQIK02000001">
    <property type="protein sequence ID" value="KAF7576748.1"/>
    <property type="molecule type" value="Genomic_DNA"/>
</dbReference>
<dbReference type="Proteomes" id="UP000245464">
    <property type="component" value="Chromosome 1"/>
</dbReference>
<name>A0A2W1EAZ9_9PLEO</name>
<dbReference type="KEGG" id="ptrr:90953974"/>
<dbReference type="RefSeq" id="XP_065965153.1">
    <property type="nucleotide sequence ID" value="XM_066102951.1"/>
</dbReference>
<reference evidence="1 2" key="1">
    <citation type="journal article" date="2018" name="BMC Genomics">
        <title>Comparative genomics of the wheat fungal pathogen Pyrenophora tritici-repentis reveals chromosomal variations and genome plasticity.</title>
        <authorList>
            <person name="Moolhuijzen P."/>
            <person name="See P.T."/>
            <person name="Hane J.K."/>
            <person name="Shi G."/>
            <person name="Liu Z."/>
            <person name="Oliver R.P."/>
            <person name="Moffat C.S."/>
        </authorList>
    </citation>
    <scope>NUCLEOTIDE SEQUENCE [LARGE SCALE GENOMIC DNA]</scope>
    <source>
        <strain evidence="1">M4</strain>
    </source>
</reference>
<evidence type="ECO:0000313" key="1">
    <source>
        <dbReference type="EMBL" id="KAF7576748.1"/>
    </source>
</evidence>
<organism evidence="1 2">
    <name type="scientific">Pyrenophora tritici-repentis</name>
    <dbReference type="NCBI Taxonomy" id="45151"/>
    <lineage>
        <taxon>Eukaryota</taxon>
        <taxon>Fungi</taxon>
        <taxon>Dikarya</taxon>
        <taxon>Ascomycota</taxon>
        <taxon>Pezizomycotina</taxon>
        <taxon>Dothideomycetes</taxon>
        <taxon>Pleosporomycetidae</taxon>
        <taxon>Pleosporales</taxon>
        <taxon>Pleosporineae</taxon>
        <taxon>Pleosporaceae</taxon>
        <taxon>Pyrenophora</taxon>
    </lineage>
</organism>
<accession>A0A2W1EAZ9</accession>
<evidence type="ECO:0000313" key="2">
    <source>
        <dbReference type="Proteomes" id="UP000245464"/>
    </source>
</evidence>
<comment type="caution">
    <text evidence="1">The sequence shown here is derived from an EMBL/GenBank/DDBJ whole genome shotgun (WGS) entry which is preliminary data.</text>
</comment>
<dbReference type="AlphaFoldDB" id="A0A2W1EAZ9"/>
<sequence length="121" mass="13107">MNRQPRNAVRTPPRMSPMMNPSDPAALQIPRAFAFLAGSVKCRAICACAEGMVNAAPIPWNALATTSPMKVEDKAQTKLNRAKKTVPNSKTRRCLECTLAEFAKSGNSDKVLPKYVTSATT</sequence>
<gene>
    <name evidence="1" type="ORF">PtrM4_009880</name>
</gene>
<protein>
    <submittedName>
        <fullName evidence="1">AraJ, Arabinose efflux permease</fullName>
    </submittedName>
</protein>
<proteinExistence type="predicted"/>
<dbReference type="GeneID" id="90953974"/>